<dbReference type="OrthoDB" id="4161430at2759"/>
<evidence type="ECO:0000256" key="1">
    <source>
        <dbReference type="SAM" id="MobiDB-lite"/>
    </source>
</evidence>
<reference evidence="3" key="1">
    <citation type="submission" date="2015-07" db="EMBL/GenBank/DDBJ databases">
        <authorList>
            <person name="Teixeira M.M."/>
            <person name="Souza R.C."/>
            <person name="Almeida L.G."/>
            <person name="Vicente V.A."/>
            <person name="de Hoog S."/>
            <person name="Bocca A.L."/>
            <person name="de Almeida S.R."/>
            <person name="Vasconcelos A.T."/>
            <person name="Felipe M.S."/>
        </authorList>
    </citation>
    <scope>NUCLEOTIDE SEQUENCE [LARGE SCALE GENOMIC DNA]</scope>
    <source>
        <strain evidence="3">KSF</strain>
    </source>
</reference>
<gene>
    <name evidence="2" type="ORF">CLCR_09216</name>
</gene>
<dbReference type="AlphaFoldDB" id="A0A1C1CRZ5"/>
<evidence type="ECO:0000313" key="2">
    <source>
        <dbReference type="EMBL" id="OCT51262.1"/>
    </source>
</evidence>
<evidence type="ECO:0000313" key="3">
    <source>
        <dbReference type="Proteomes" id="UP000094526"/>
    </source>
</evidence>
<feature type="region of interest" description="Disordered" evidence="1">
    <location>
        <begin position="49"/>
        <end position="74"/>
    </location>
</feature>
<proteinExistence type="predicted"/>
<keyword evidence="3" id="KW-1185">Reference proteome</keyword>
<name>A0A1C1CRZ5_9EURO</name>
<protein>
    <submittedName>
        <fullName evidence="2">Uncharacterized protein</fullName>
    </submittedName>
</protein>
<dbReference type="VEuPathDB" id="FungiDB:CLCR_09216"/>
<organism evidence="2 3">
    <name type="scientific">Cladophialophora carrionii</name>
    <dbReference type="NCBI Taxonomy" id="86049"/>
    <lineage>
        <taxon>Eukaryota</taxon>
        <taxon>Fungi</taxon>
        <taxon>Dikarya</taxon>
        <taxon>Ascomycota</taxon>
        <taxon>Pezizomycotina</taxon>
        <taxon>Eurotiomycetes</taxon>
        <taxon>Chaetothyriomycetidae</taxon>
        <taxon>Chaetothyriales</taxon>
        <taxon>Herpotrichiellaceae</taxon>
        <taxon>Cladophialophora</taxon>
    </lineage>
</organism>
<dbReference type="VEuPathDB" id="FungiDB:G647_06818"/>
<sequence length="161" mass="18317">MGYHESSTEWNARKSDEIPLFSIVADITHRQTRPYDRPVVAAVVQGGALENGRHNTQQADQSEEHTRQAIKSEGTKTSRDMLVFCEKQAAVLASIKFRGSLMFAFERETGTSWFNPPENENRESSILPTTQHIRTEAQALLRELEEQRLPDLTAVFQSEEK</sequence>
<accession>A0A1C1CRZ5</accession>
<dbReference type="EMBL" id="LGRB01000009">
    <property type="protein sequence ID" value="OCT51262.1"/>
    <property type="molecule type" value="Genomic_DNA"/>
</dbReference>
<comment type="caution">
    <text evidence="2">The sequence shown here is derived from an EMBL/GenBank/DDBJ whole genome shotgun (WGS) entry which is preliminary data.</text>
</comment>
<dbReference type="Proteomes" id="UP000094526">
    <property type="component" value="Unassembled WGS sequence"/>
</dbReference>